<dbReference type="EMBL" id="MOAZ01000002">
    <property type="protein sequence ID" value="ROM56878.1"/>
    <property type="molecule type" value="Genomic_DNA"/>
</dbReference>
<evidence type="ECO:0000256" key="1">
    <source>
        <dbReference type="SAM" id="SignalP"/>
    </source>
</evidence>
<dbReference type="AlphaFoldDB" id="A0A423FH04"/>
<gene>
    <name evidence="2" type="ORF">BK649_01445</name>
</gene>
<evidence type="ECO:0000313" key="2">
    <source>
        <dbReference type="EMBL" id="ROM56878.1"/>
    </source>
</evidence>
<feature type="signal peptide" evidence="1">
    <location>
        <begin position="1"/>
        <end position="21"/>
    </location>
</feature>
<feature type="chain" id="PRO_5019242527" evidence="1">
    <location>
        <begin position="22"/>
        <end position="221"/>
    </location>
</feature>
<organism evidence="2 3">
    <name type="scientific">Pseudomonas canadensis</name>
    <dbReference type="NCBI Taxonomy" id="915099"/>
    <lineage>
        <taxon>Bacteria</taxon>
        <taxon>Pseudomonadati</taxon>
        <taxon>Pseudomonadota</taxon>
        <taxon>Gammaproteobacteria</taxon>
        <taxon>Pseudomonadales</taxon>
        <taxon>Pseudomonadaceae</taxon>
        <taxon>Pseudomonas</taxon>
    </lineage>
</organism>
<accession>A0A423FH04</accession>
<dbReference type="RefSeq" id="WP_123474128.1">
    <property type="nucleotide sequence ID" value="NZ_MOAZ01000002.1"/>
</dbReference>
<keyword evidence="1" id="KW-0732">Signal</keyword>
<evidence type="ECO:0000313" key="3">
    <source>
        <dbReference type="Proteomes" id="UP000283389"/>
    </source>
</evidence>
<proteinExistence type="predicted"/>
<dbReference type="Proteomes" id="UP000283389">
    <property type="component" value="Unassembled WGS sequence"/>
</dbReference>
<comment type="caution">
    <text evidence="2">The sequence shown here is derived from an EMBL/GenBank/DDBJ whole genome shotgun (WGS) entry which is preliminary data.</text>
</comment>
<name>A0A423FH04_9PSED</name>
<reference evidence="2 3" key="1">
    <citation type="submission" date="2016-10" db="EMBL/GenBank/DDBJ databases">
        <title>Comparative genome analysis of multiple Pseudomonas spp. focuses on biocontrol and plant growth promoting traits.</title>
        <authorList>
            <person name="Tao X.-Y."/>
            <person name="Taylor C.G."/>
        </authorList>
    </citation>
    <scope>NUCLEOTIDE SEQUENCE [LARGE SCALE GENOMIC DNA]</scope>
    <source>
        <strain evidence="2 3">36C8</strain>
    </source>
</reference>
<protein>
    <submittedName>
        <fullName evidence="2">Uncharacterized protein</fullName>
    </submittedName>
</protein>
<sequence>MKLQTVFAGLVFAALSSLSSAQSLGWNDPDISDGSCTDPPPIAFPTHIVNTLKGLGLGFRVYLPYGNKAYFRWVYQKVNGGNPATNEADILLTQPRVRFPDLLAILSLAVGLVDVYGAFPTGKWYEVRAIPVNFIATDLLVSIVNPSLGAAPFGFGGKVIPSRYIWADSSALVEWHCFEGDVQVVNVISLNPTLTSQQISAIASFLQGYGFQSKNLMTMPY</sequence>